<dbReference type="Gene3D" id="3.30.2350.10">
    <property type="entry name" value="Pseudouridine synthase"/>
    <property type="match status" value="1"/>
</dbReference>
<dbReference type="GO" id="GO:0120159">
    <property type="term" value="F:rRNA pseudouridine synthase activity"/>
    <property type="evidence" value="ECO:0007669"/>
    <property type="project" value="UniProtKB-ARBA"/>
</dbReference>
<dbReference type="RefSeq" id="WP_057890576.1">
    <property type="nucleotide sequence ID" value="NZ_AZFE01000032.1"/>
</dbReference>
<evidence type="ECO:0000256" key="1">
    <source>
        <dbReference type="ARBA" id="ARBA00000073"/>
    </source>
</evidence>
<dbReference type="KEGG" id="lol:LACOL_0914"/>
<gene>
    <name evidence="9" type="ORF">FC70_GL001665</name>
</gene>
<dbReference type="GO" id="GO:0003723">
    <property type="term" value="F:RNA binding"/>
    <property type="evidence" value="ECO:0007669"/>
    <property type="project" value="UniProtKB-KW"/>
</dbReference>
<protein>
    <recommendedName>
        <fullName evidence="7">Pseudouridine synthase</fullName>
        <ecNumber evidence="7">5.4.99.-</ecNumber>
    </recommendedName>
</protein>
<dbReference type="Pfam" id="PF00849">
    <property type="entry name" value="PseudoU_synth_2"/>
    <property type="match status" value="1"/>
</dbReference>
<dbReference type="InterPro" id="IPR002942">
    <property type="entry name" value="S4_RNA-bd"/>
</dbReference>
<dbReference type="SMART" id="SM00363">
    <property type="entry name" value="S4"/>
    <property type="match status" value="1"/>
</dbReference>
<evidence type="ECO:0000256" key="2">
    <source>
        <dbReference type="ARBA" id="ARBA00010876"/>
    </source>
</evidence>
<evidence type="ECO:0000259" key="8">
    <source>
        <dbReference type="SMART" id="SM00363"/>
    </source>
</evidence>
<dbReference type="InterPro" id="IPR050188">
    <property type="entry name" value="RluA_PseudoU_synthase"/>
</dbReference>
<evidence type="ECO:0000313" key="10">
    <source>
        <dbReference type="Proteomes" id="UP000051697"/>
    </source>
</evidence>
<comment type="similarity">
    <text evidence="2 7">Belongs to the pseudouridine synthase RluA family.</text>
</comment>
<feature type="domain" description="RNA-binding S4" evidence="8">
    <location>
        <begin position="16"/>
        <end position="80"/>
    </location>
</feature>
<dbReference type="InterPro" id="IPR006145">
    <property type="entry name" value="PsdUridine_synth_RsuA/RluA"/>
</dbReference>
<dbReference type="NCBIfam" id="TIGR00005">
    <property type="entry name" value="rluA_subfam"/>
    <property type="match status" value="1"/>
</dbReference>
<feature type="active site" evidence="5">
    <location>
        <position position="138"/>
    </location>
</feature>
<keyword evidence="10" id="KW-1185">Reference proteome</keyword>
<comment type="catalytic activity">
    <reaction evidence="1 7">
        <text>a uridine in RNA = a pseudouridine in RNA</text>
        <dbReference type="Rhea" id="RHEA:48348"/>
        <dbReference type="Rhea" id="RHEA-COMP:12068"/>
        <dbReference type="Rhea" id="RHEA-COMP:12069"/>
        <dbReference type="ChEBI" id="CHEBI:65314"/>
        <dbReference type="ChEBI" id="CHEBI:65315"/>
    </reaction>
</comment>
<dbReference type="PANTHER" id="PTHR21600">
    <property type="entry name" value="MITOCHONDRIAL RNA PSEUDOURIDINE SYNTHASE"/>
    <property type="match status" value="1"/>
</dbReference>
<dbReference type="InterPro" id="IPR036986">
    <property type="entry name" value="S4_RNA-bd_sf"/>
</dbReference>
<dbReference type="EMBL" id="AZFE01000032">
    <property type="protein sequence ID" value="KRL54863.1"/>
    <property type="molecule type" value="Genomic_DNA"/>
</dbReference>
<dbReference type="CDD" id="cd02869">
    <property type="entry name" value="PseudoU_synth_RluA_like"/>
    <property type="match status" value="1"/>
</dbReference>
<evidence type="ECO:0000256" key="5">
    <source>
        <dbReference type="PIRSR" id="PIRSR606225-1"/>
    </source>
</evidence>
<evidence type="ECO:0000256" key="6">
    <source>
        <dbReference type="PROSITE-ProRule" id="PRU00182"/>
    </source>
</evidence>
<dbReference type="PATRIC" id="fig|1423778.4.peg.1703"/>
<name>A0A0R1RD13_9LACO</name>
<evidence type="ECO:0000256" key="3">
    <source>
        <dbReference type="ARBA" id="ARBA00022884"/>
    </source>
</evidence>
<dbReference type="InterPro" id="IPR006225">
    <property type="entry name" value="PsdUridine_synth_RluC/D"/>
</dbReference>
<dbReference type="SUPFAM" id="SSF55120">
    <property type="entry name" value="Pseudouridine synthase"/>
    <property type="match status" value="1"/>
</dbReference>
<dbReference type="PANTHER" id="PTHR21600:SF44">
    <property type="entry name" value="RIBOSOMAL LARGE SUBUNIT PSEUDOURIDINE SYNTHASE D"/>
    <property type="match status" value="1"/>
</dbReference>
<dbReference type="Pfam" id="PF01479">
    <property type="entry name" value="S4"/>
    <property type="match status" value="1"/>
</dbReference>
<evidence type="ECO:0000313" key="9">
    <source>
        <dbReference type="EMBL" id="KRL54863.1"/>
    </source>
</evidence>
<dbReference type="AlphaFoldDB" id="A0A0R1RD13"/>
<reference evidence="9 10" key="1">
    <citation type="journal article" date="2015" name="Genome Announc.">
        <title>Expanding the biotechnology potential of lactobacilli through comparative genomics of 213 strains and associated genera.</title>
        <authorList>
            <person name="Sun Z."/>
            <person name="Harris H.M."/>
            <person name="McCann A."/>
            <person name="Guo C."/>
            <person name="Argimon S."/>
            <person name="Zhang W."/>
            <person name="Yang X."/>
            <person name="Jeffery I.B."/>
            <person name="Cooney J.C."/>
            <person name="Kagawa T.F."/>
            <person name="Liu W."/>
            <person name="Song Y."/>
            <person name="Salvetti E."/>
            <person name="Wrobel A."/>
            <person name="Rasinkangas P."/>
            <person name="Parkhill J."/>
            <person name="Rea M.C."/>
            <person name="O'Sullivan O."/>
            <person name="Ritari J."/>
            <person name="Douillard F.P."/>
            <person name="Paul Ross R."/>
            <person name="Yang R."/>
            <person name="Briner A.E."/>
            <person name="Felis G.E."/>
            <person name="de Vos W.M."/>
            <person name="Barrangou R."/>
            <person name="Klaenhammer T.R."/>
            <person name="Caufield P.W."/>
            <person name="Cui Y."/>
            <person name="Zhang H."/>
            <person name="O'Toole P.W."/>
        </authorList>
    </citation>
    <scope>NUCLEOTIDE SEQUENCE [LARGE SCALE GENOMIC DNA]</scope>
    <source>
        <strain evidence="9 10">DSM 15707</strain>
    </source>
</reference>
<dbReference type="FunFam" id="3.30.2350.10:FF:000006">
    <property type="entry name" value="Pseudouridine synthase"/>
    <property type="match status" value="1"/>
</dbReference>
<keyword evidence="4 7" id="KW-0413">Isomerase</keyword>
<dbReference type="OrthoDB" id="9807829at2"/>
<dbReference type="CDD" id="cd00165">
    <property type="entry name" value="S4"/>
    <property type="match status" value="1"/>
</dbReference>
<sequence>MNDPQIINITEPDLIGRIDKILPTLITASTRSQIQKRIDNGNILVNSKMVKSNYKLRLNDQIEIKAVEPQTLSIEPENIPLDIIFEDDDVLVVNKPQGMVVHPAAGHANHTLVNALLFHTPLSTINGEFRPGIVHRIDKDTSGLLMVAKNDMAHQSLAQQLKDKTNTREYWAIVHGQIREDEGTIDAPLGRNPQNRQKQAIVKDGRNAITHFKVIKRYERYTLISCRLETGRTHQIRVHMQYINHPVAGDPLYGPHKTLPGKGQYLHAKTLGFEHPRTHEQLLFDAPLPTYFSKMIKYLDENDS</sequence>
<evidence type="ECO:0000256" key="7">
    <source>
        <dbReference type="RuleBase" id="RU362028"/>
    </source>
</evidence>
<dbReference type="STRING" id="1423778.FC70_GL001665"/>
<organism evidence="9 10">
    <name type="scientific">Paucilactobacillus oligofermentans DSM 15707 = LMG 22743</name>
    <dbReference type="NCBI Taxonomy" id="1423778"/>
    <lineage>
        <taxon>Bacteria</taxon>
        <taxon>Bacillati</taxon>
        <taxon>Bacillota</taxon>
        <taxon>Bacilli</taxon>
        <taxon>Lactobacillales</taxon>
        <taxon>Lactobacillaceae</taxon>
        <taxon>Paucilactobacillus</taxon>
    </lineage>
</organism>
<dbReference type="Proteomes" id="UP000051697">
    <property type="component" value="Unassembled WGS sequence"/>
</dbReference>
<proteinExistence type="inferred from homology"/>
<dbReference type="InterPro" id="IPR020103">
    <property type="entry name" value="PsdUridine_synth_cat_dom_sf"/>
</dbReference>
<dbReference type="GO" id="GO:0000455">
    <property type="term" value="P:enzyme-directed rRNA pseudouridine synthesis"/>
    <property type="evidence" value="ECO:0007669"/>
    <property type="project" value="UniProtKB-ARBA"/>
</dbReference>
<evidence type="ECO:0000256" key="4">
    <source>
        <dbReference type="ARBA" id="ARBA00023235"/>
    </source>
</evidence>
<comment type="function">
    <text evidence="7">Responsible for synthesis of pseudouridine from uracil.</text>
</comment>
<comment type="caution">
    <text evidence="9">The sequence shown here is derived from an EMBL/GenBank/DDBJ whole genome shotgun (WGS) entry which is preliminary data.</text>
</comment>
<dbReference type="Gene3D" id="3.10.290.10">
    <property type="entry name" value="RNA-binding S4 domain"/>
    <property type="match status" value="1"/>
</dbReference>
<accession>A0A0R1RD13</accession>
<dbReference type="EC" id="5.4.99.-" evidence="7"/>
<dbReference type="PROSITE" id="PS50889">
    <property type="entry name" value="S4"/>
    <property type="match status" value="1"/>
</dbReference>
<keyword evidence="3 6" id="KW-0694">RNA-binding</keyword>
<dbReference type="InterPro" id="IPR006224">
    <property type="entry name" value="PsdUridine_synth_RluA-like_CS"/>
</dbReference>
<dbReference type="PROSITE" id="PS01129">
    <property type="entry name" value="PSI_RLU"/>
    <property type="match status" value="1"/>
</dbReference>
<dbReference type="SUPFAM" id="SSF55174">
    <property type="entry name" value="Alpha-L RNA-binding motif"/>
    <property type="match status" value="1"/>
</dbReference>